<reference evidence="1" key="1">
    <citation type="journal article" date="2015" name="Nature">
        <title>Complex archaea that bridge the gap between prokaryotes and eukaryotes.</title>
        <authorList>
            <person name="Spang A."/>
            <person name="Saw J.H."/>
            <person name="Jorgensen S.L."/>
            <person name="Zaremba-Niedzwiedzka K."/>
            <person name="Martijn J."/>
            <person name="Lind A.E."/>
            <person name="van Eijk R."/>
            <person name="Schleper C."/>
            <person name="Guy L."/>
            <person name="Ettema T.J."/>
        </authorList>
    </citation>
    <scope>NUCLEOTIDE SEQUENCE</scope>
</reference>
<dbReference type="AlphaFoldDB" id="A0A0F9MX74"/>
<organism evidence="1">
    <name type="scientific">marine sediment metagenome</name>
    <dbReference type="NCBI Taxonomy" id="412755"/>
    <lineage>
        <taxon>unclassified sequences</taxon>
        <taxon>metagenomes</taxon>
        <taxon>ecological metagenomes</taxon>
    </lineage>
</organism>
<protein>
    <submittedName>
        <fullName evidence="1">Uncharacterized protein</fullName>
    </submittedName>
</protein>
<gene>
    <name evidence="1" type="ORF">LCGC14_1101400</name>
</gene>
<accession>A0A0F9MX74</accession>
<feature type="non-terminal residue" evidence="1">
    <location>
        <position position="1"/>
    </location>
</feature>
<dbReference type="EMBL" id="LAZR01004964">
    <property type="protein sequence ID" value="KKN04057.1"/>
    <property type="molecule type" value="Genomic_DNA"/>
</dbReference>
<proteinExistence type="predicted"/>
<name>A0A0F9MX74_9ZZZZ</name>
<sequence>IEAIKAATKAAQYMREEDITPEMRNLPKIDETPSFFSSSTKIITNEIDRSDAITIEIASIEANLQLVNDLRGDFLVGYDSASRFDSYELTKVERALESLKGKSFGDQSILVDESVLGGVKMQVLKLVIEKSKKGEFLTDLENQIMTTAPYMLGLTFNGPLFTNIQASQDSPFLPFFKSFITVLELDLFGMDILKDLSSLETDLDKILFYDSTYLSISERIQRFQAGGHSFSTGNIWEQELDKWLARIESEINKLDIPIATKNQYIDRVKFLFRNYYRISGFYTRKKYQNPFYHEAKLLTLKVGDILVKAVPGITKNEYTQINVYLKQFSDVDNLKNFYKNLIMKPNRIPSTIFIEKYRHAILSTFAADYLSPSEIIEIDKIFNEFKSSVILFNQGRDILYKAPNSIRKDLMQSIIDSSPILQSFTIQKSLFRIILGDVKGGESWMRRTTRPPLRDLLTIEMRISQLTIDHFSAEELDITNQGLEKLQSDVKEIIEMFIKKHYIHEILLRKSKKADLQLKLTDAVWLAAATHESDPNIDFTKISKLAETSSLQWKLFMGSGMGYRSLGAYLKLIHEFKQTATDAESLAIYQQAIDTITTYARENKIQLFFRSPTAFYDRTHWLEEQTKQFHITRLLARNLGFDILTFKVLDDSIFIYGRDKYGNNFARHHFRDSDGNIRSLYVEDLVLTDSRIHNLYKNYDEADIVIILEGFETMMSQDGTGKDGGWTQDDVKNLFKDSEWVYNLWSDDIKKFGIFLDEFNKRKGDYISQGLDAFIDKYYDVAYERFFNQYGEGVYSLCVRIPGFVDYSGYLYINWRDMFDETVDYGSMFPQS</sequence>
<evidence type="ECO:0000313" key="1">
    <source>
        <dbReference type="EMBL" id="KKN04057.1"/>
    </source>
</evidence>
<comment type="caution">
    <text evidence="1">The sequence shown here is derived from an EMBL/GenBank/DDBJ whole genome shotgun (WGS) entry which is preliminary data.</text>
</comment>